<keyword evidence="10" id="KW-1185">Reference proteome</keyword>
<comment type="similarity">
    <text evidence="2 7">Belongs to the SNAP family.</text>
</comment>
<dbReference type="FunFam" id="1.25.40.10:FF:000049">
    <property type="entry name" value="Alpha-soluble NSF attachment protein-like"/>
    <property type="match status" value="1"/>
</dbReference>
<dbReference type="GO" id="GO:0006886">
    <property type="term" value="P:intracellular protein transport"/>
    <property type="evidence" value="ECO:0007669"/>
    <property type="project" value="UniProtKB-UniRule"/>
</dbReference>
<dbReference type="Pfam" id="PF14938">
    <property type="entry name" value="SNAP"/>
    <property type="match status" value="1"/>
</dbReference>
<evidence type="ECO:0000256" key="3">
    <source>
        <dbReference type="ARBA" id="ARBA00022448"/>
    </source>
</evidence>
<dbReference type="PANTHER" id="PTHR13768">
    <property type="entry name" value="SOLUBLE NSF ATTACHMENT PROTEIN SNAP"/>
    <property type="match status" value="1"/>
</dbReference>
<evidence type="ECO:0000256" key="2">
    <source>
        <dbReference type="ARBA" id="ARBA00010050"/>
    </source>
</evidence>
<protein>
    <submittedName>
        <fullName evidence="9">Uncharacterized protein</fullName>
    </submittedName>
</protein>
<dbReference type="PRINTS" id="PR00448">
    <property type="entry name" value="NSFATTACHMNT"/>
</dbReference>
<evidence type="ECO:0000256" key="8">
    <source>
        <dbReference type="SAM" id="Coils"/>
    </source>
</evidence>
<evidence type="ECO:0000256" key="7">
    <source>
        <dbReference type="RuleBase" id="RU367013"/>
    </source>
</evidence>
<name>A0A0D3CU26_BRAOL</name>
<dbReference type="GO" id="GO:0035494">
    <property type="term" value="P:SNARE complex disassembly"/>
    <property type="evidence" value="ECO:0007669"/>
    <property type="project" value="TreeGrafter"/>
</dbReference>
<evidence type="ECO:0000256" key="6">
    <source>
        <dbReference type="ARBA" id="ARBA00023136"/>
    </source>
</evidence>
<dbReference type="HOGENOM" id="CLU_046329_0_2_1"/>
<evidence type="ECO:0000256" key="4">
    <source>
        <dbReference type="ARBA" id="ARBA00022892"/>
    </source>
</evidence>
<keyword evidence="3 7" id="KW-0813">Transport</keyword>
<keyword evidence="6 7" id="KW-0472">Membrane</keyword>
<evidence type="ECO:0000313" key="10">
    <source>
        <dbReference type="Proteomes" id="UP000032141"/>
    </source>
</evidence>
<dbReference type="GO" id="GO:0005483">
    <property type="term" value="F:soluble NSF attachment protein activity"/>
    <property type="evidence" value="ECO:0007669"/>
    <property type="project" value="UniProtKB-ARBA"/>
</dbReference>
<dbReference type="Gene3D" id="1.25.40.10">
    <property type="entry name" value="Tetratricopeptide repeat domain"/>
    <property type="match status" value="1"/>
</dbReference>
<feature type="coiled-coil region" evidence="8">
    <location>
        <begin position="139"/>
        <end position="166"/>
    </location>
</feature>
<dbReference type="InterPro" id="IPR011990">
    <property type="entry name" value="TPR-like_helical_dom_sf"/>
</dbReference>
<dbReference type="SUPFAM" id="SSF48452">
    <property type="entry name" value="TPR-like"/>
    <property type="match status" value="1"/>
</dbReference>
<reference evidence="9" key="2">
    <citation type="submission" date="2015-03" db="UniProtKB">
        <authorList>
            <consortium name="EnsemblPlants"/>
        </authorList>
    </citation>
    <scope>IDENTIFICATION</scope>
</reference>
<dbReference type="GO" id="GO:0005774">
    <property type="term" value="C:vacuolar membrane"/>
    <property type="evidence" value="ECO:0007669"/>
    <property type="project" value="TreeGrafter"/>
</dbReference>
<proteinExistence type="inferred from homology"/>
<accession>A0A0D3CU26</accession>
<dbReference type="CDD" id="cd15832">
    <property type="entry name" value="SNAP"/>
    <property type="match status" value="1"/>
</dbReference>
<dbReference type="PANTHER" id="PTHR13768:SF8">
    <property type="entry name" value="ALPHA-SOLUBLE NSF ATTACHMENT PROTEIN"/>
    <property type="match status" value="1"/>
</dbReference>
<evidence type="ECO:0000256" key="1">
    <source>
        <dbReference type="ARBA" id="ARBA00004170"/>
    </source>
</evidence>
<dbReference type="GO" id="GO:0019905">
    <property type="term" value="F:syntaxin binding"/>
    <property type="evidence" value="ECO:0007669"/>
    <property type="project" value="TreeGrafter"/>
</dbReference>
<dbReference type="AlphaFoldDB" id="A0A0D3CU26"/>
<evidence type="ECO:0000256" key="5">
    <source>
        <dbReference type="ARBA" id="ARBA00022927"/>
    </source>
</evidence>
<dbReference type="GO" id="GO:0031201">
    <property type="term" value="C:SNARE complex"/>
    <property type="evidence" value="ECO:0007669"/>
    <property type="project" value="TreeGrafter"/>
</dbReference>
<comment type="function">
    <text evidence="7">Required for vesicular transport between the endoplasmic reticulum and the Golgi apparatus.</text>
</comment>
<evidence type="ECO:0000313" key="9">
    <source>
        <dbReference type="EnsemblPlants" id="Bo6g069970.1"/>
    </source>
</evidence>
<dbReference type="InterPro" id="IPR000744">
    <property type="entry name" value="NSF_attach"/>
</dbReference>
<keyword evidence="5 7" id="KW-0653">Protein transport</keyword>
<dbReference type="OMA" id="TEIRACK"/>
<dbReference type="EnsemblPlants" id="Bo6g069970.1">
    <property type="protein sequence ID" value="Bo6g069970.1"/>
    <property type="gene ID" value="Bo6g069970"/>
</dbReference>
<dbReference type="Gramene" id="Bo6g069970.1">
    <property type="protein sequence ID" value="Bo6g069970.1"/>
    <property type="gene ID" value="Bo6g069970"/>
</dbReference>
<organism evidence="9 10">
    <name type="scientific">Brassica oleracea var. oleracea</name>
    <dbReference type="NCBI Taxonomy" id="109376"/>
    <lineage>
        <taxon>Eukaryota</taxon>
        <taxon>Viridiplantae</taxon>
        <taxon>Streptophyta</taxon>
        <taxon>Embryophyta</taxon>
        <taxon>Tracheophyta</taxon>
        <taxon>Spermatophyta</taxon>
        <taxon>Magnoliopsida</taxon>
        <taxon>eudicotyledons</taxon>
        <taxon>Gunneridae</taxon>
        <taxon>Pentapetalae</taxon>
        <taxon>rosids</taxon>
        <taxon>malvids</taxon>
        <taxon>Brassicales</taxon>
        <taxon>Brassicaceae</taxon>
        <taxon>Brassiceae</taxon>
        <taxon>Brassica</taxon>
    </lineage>
</organism>
<comment type="subcellular location">
    <subcellularLocation>
        <location evidence="1 7">Membrane</location>
        <topology evidence="1 7">Peripheral membrane protein</topology>
    </subcellularLocation>
</comment>
<dbReference type="Proteomes" id="UP000032141">
    <property type="component" value="Chromosome C6"/>
</dbReference>
<keyword evidence="4 7" id="KW-0931">ER-Golgi transport</keyword>
<dbReference type="eggNOG" id="KOG1586">
    <property type="taxonomic scope" value="Eukaryota"/>
</dbReference>
<keyword evidence="8" id="KW-0175">Coiled coil</keyword>
<reference evidence="9 10" key="1">
    <citation type="journal article" date="2014" name="Genome Biol.">
        <title>Transcriptome and methylome profiling reveals relics of genome dominance in the mesopolyploid Brassica oleracea.</title>
        <authorList>
            <person name="Parkin I.A."/>
            <person name="Koh C."/>
            <person name="Tang H."/>
            <person name="Robinson S.J."/>
            <person name="Kagale S."/>
            <person name="Clarke W.E."/>
            <person name="Town C.D."/>
            <person name="Nixon J."/>
            <person name="Krishnakumar V."/>
            <person name="Bidwell S.L."/>
            <person name="Denoeud F."/>
            <person name="Belcram H."/>
            <person name="Links M.G."/>
            <person name="Just J."/>
            <person name="Clarke C."/>
            <person name="Bender T."/>
            <person name="Huebert T."/>
            <person name="Mason A.S."/>
            <person name="Pires J.C."/>
            <person name="Barker G."/>
            <person name="Moore J."/>
            <person name="Walley P.G."/>
            <person name="Manoli S."/>
            <person name="Batley J."/>
            <person name="Edwards D."/>
            <person name="Nelson M.N."/>
            <person name="Wang X."/>
            <person name="Paterson A.H."/>
            <person name="King G."/>
            <person name="Bancroft I."/>
            <person name="Chalhoub B."/>
            <person name="Sharpe A.G."/>
        </authorList>
    </citation>
    <scope>NUCLEOTIDE SEQUENCE</scope>
    <source>
        <strain evidence="9 10">cv. TO1000</strain>
    </source>
</reference>
<sequence length="277" mass="31274">MGDHLGREEEFEKKAEKKLNGWGIFGSKYEDAADLLEKAANSYKLAKSWDQAGKAYLKLADCHLKSDSKHDAANAYAEAAKYYKKVDTNEAASCLERAVNIFCEIGRLNMAASQKIDQAIVYYEKAAEFFQNEEVTTSANQCNLKVAQYASQLEQYEKAIKIYEDIARHSLGNNLLKYGVKGHLLNAGMCHLCKADVVSITNALEKYQDLDPTFTRTRECKFLSDLAAAIDEEDIAKFTDVVKEFDSMTPLDSWKTTMLLRVKEKLKAKELEEDDLT</sequence>
<dbReference type="STRING" id="109376.A0A0D3CU26"/>